<evidence type="ECO:0000256" key="2">
    <source>
        <dbReference type="SAM" id="Phobius"/>
    </source>
</evidence>
<comment type="caution">
    <text evidence="3">The sequence shown here is derived from an EMBL/GenBank/DDBJ whole genome shotgun (WGS) entry which is preliminary data.</text>
</comment>
<dbReference type="AlphaFoldDB" id="A0A9Q3VK02"/>
<keyword evidence="2" id="KW-0812">Transmembrane</keyword>
<sequence>MRFVCVRAMLVTGVPAAAAAVFLFLGFGAGAFAGRPYVGQGLITAGLVAGAVAAGTAVGDIAWFLMAARGRPDPDDGATGSGETEVRAQPDA</sequence>
<keyword evidence="2" id="KW-1133">Transmembrane helix</keyword>
<evidence type="ECO:0000313" key="3">
    <source>
        <dbReference type="EMBL" id="MCD9872260.1"/>
    </source>
</evidence>
<dbReference type="EMBL" id="JAJSBI010000001">
    <property type="protein sequence ID" value="MCD9872260.1"/>
    <property type="molecule type" value="Genomic_DNA"/>
</dbReference>
<reference evidence="3" key="1">
    <citation type="submission" date="2021-12" db="EMBL/GenBank/DDBJ databases">
        <authorList>
            <person name="Lee J.-H."/>
            <person name="Kim S.-B."/>
        </authorList>
    </citation>
    <scope>NUCLEOTIDE SEQUENCE</scope>
    <source>
        <strain evidence="3">NR30</strain>
    </source>
</reference>
<evidence type="ECO:0000313" key="4">
    <source>
        <dbReference type="Proteomes" id="UP001108029"/>
    </source>
</evidence>
<proteinExistence type="predicted"/>
<accession>A0A9Q3VK02</accession>
<keyword evidence="2" id="KW-0472">Membrane</keyword>
<protein>
    <submittedName>
        <fullName evidence="3">Uncharacterized protein</fullName>
    </submittedName>
</protein>
<feature type="region of interest" description="Disordered" evidence="1">
    <location>
        <begin position="72"/>
        <end position="92"/>
    </location>
</feature>
<keyword evidence="4" id="KW-1185">Reference proteome</keyword>
<name>A0A9Q3VK02_9ACTN</name>
<dbReference type="RefSeq" id="WP_232646146.1">
    <property type="nucleotide sequence ID" value="NZ_JAJSBI010000001.1"/>
</dbReference>
<organism evidence="3 4">
    <name type="scientific">Streptomyces guryensis</name>
    <dbReference type="NCBI Taxonomy" id="2886947"/>
    <lineage>
        <taxon>Bacteria</taxon>
        <taxon>Bacillati</taxon>
        <taxon>Actinomycetota</taxon>
        <taxon>Actinomycetes</taxon>
        <taxon>Kitasatosporales</taxon>
        <taxon>Streptomycetaceae</taxon>
        <taxon>Streptomyces</taxon>
    </lineage>
</organism>
<dbReference type="Proteomes" id="UP001108029">
    <property type="component" value="Unassembled WGS sequence"/>
</dbReference>
<feature type="transmembrane region" description="Helical" evidence="2">
    <location>
        <begin position="43"/>
        <end position="65"/>
    </location>
</feature>
<gene>
    <name evidence="3" type="ORF">LJ657_00875</name>
</gene>
<evidence type="ECO:0000256" key="1">
    <source>
        <dbReference type="SAM" id="MobiDB-lite"/>
    </source>
</evidence>